<name>A0ABW2WM23_9ACTN</name>
<sequence>MARHTAQFRSTAGRSRLDADVEALVSLCGWLVAVVFVVGFVRGWWWGGDLHNLPWGLGDLAAEAAEERRRWPLPLVPVLAAALGAVCARWVWLALADLVRGVDPRVRRRGWRL</sequence>
<dbReference type="Proteomes" id="UP001596915">
    <property type="component" value="Unassembled WGS sequence"/>
</dbReference>
<gene>
    <name evidence="2" type="ORF">ACFQ2K_02885</name>
</gene>
<dbReference type="EMBL" id="JBHTGL010000005">
    <property type="protein sequence ID" value="MFD0621898.1"/>
    <property type="molecule type" value="Genomic_DNA"/>
</dbReference>
<evidence type="ECO:0000256" key="1">
    <source>
        <dbReference type="SAM" id="Phobius"/>
    </source>
</evidence>
<keyword evidence="1" id="KW-0812">Transmembrane</keyword>
<evidence type="ECO:0000313" key="2">
    <source>
        <dbReference type="EMBL" id="MFD0621898.1"/>
    </source>
</evidence>
<feature type="transmembrane region" description="Helical" evidence="1">
    <location>
        <begin position="78"/>
        <end position="99"/>
    </location>
</feature>
<reference evidence="3" key="1">
    <citation type="journal article" date="2019" name="Int. J. Syst. Evol. Microbiol.">
        <title>The Global Catalogue of Microorganisms (GCM) 10K type strain sequencing project: providing services to taxonomists for standard genome sequencing and annotation.</title>
        <authorList>
            <consortium name="The Broad Institute Genomics Platform"/>
            <consortium name="The Broad Institute Genome Sequencing Center for Infectious Disease"/>
            <person name="Wu L."/>
            <person name="Ma J."/>
        </authorList>
    </citation>
    <scope>NUCLEOTIDE SEQUENCE [LARGE SCALE GENOMIC DNA]</scope>
    <source>
        <strain evidence="3">JCM 12607</strain>
    </source>
</reference>
<accession>A0ABW2WM23</accession>
<organism evidence="2 3">
    <name type="scientific">Streptomyces sanglieri</name>
    <dbReference type="NCBI Taxonomy" id="193460"/>
    <lineage>
        <taxon>Bacteria</taxon>
        <taxon>Bacillati</taxon>
        <taxon>Actinomycetota</taxon>
        <taxon>Actinomycetes</taxon>
        <taxon>Kitasatosporales</taxon>
        <taxon>Streptomycetaceae</taxon>
        <taxon>Streptomyces</taxon>
    </lineage>
</organism>
<keyword evidence="1" id="KW-0472">Membrane</keyword>
<evidence type="ECO:0000313" key="3">
    <source>
        <dbReference type="Proteomes" id="UP001596915"/>
    </source>
</evidence>
<keyword evidence="1" id="KW-1133">Transmembrane helix</keyword>
<keyword evidence="3" id="KW-1185">Reference proteome</keyword>
<protein>
    <submittedName>
        <fullName evidence="2">Uncharacterized protein</fullName>
    </submittedName>
</protein>
<proteinExistence type="predicted"/>
<feature type="transmembrane region" description="Helical" evidence="1">
    <location>
        <begin position="21"/>
        <end position="45"/>
    </location>
</feature>
<comment type="caution">
    <text evidence="2">The sequence shown here is derived from an EMBL/GenBank/DDBJ whole genome shotgun (WGS) entry which is preliminary data.</text>
</comment>